<sequence>MKKLLLLSALIFSTILFSQEGNLKGSCVSGNCKNGFGKFVYENGTFYEGKFKKGKFEGIGTEIYADGTKVTAEFKDGGQEGQAKIICADGNIWEGKSIYNNPNGYGKMIYLNGSQYIGEMDRWYKKNGEGIYSLKSGYYKKGMFVEGAFNTEGKIEKFEYFNSENQKITREMFDAKEKGELTSTNEQYVNEHDAKIQQYILKNKGVVVQNINIPITNPTDFSNMSFRTSDIDLLFSNGKDNLFCIIRQAIRPSSYDFNNDQITAFSTSSQKRIFSGSIQNFEETEAGKFFLEKMRNNPKANEFKPNYSDETVKKIIDDLNILTAPAGNVEFEIANENQIIFKDLHRLDKDTKTTYYFINKISNLCEKIVTVNGKYIDLVWNEDFTKSCIKLNSKLPESLVPDVYKFGYYSSLYVIDWETFQIKFIDDHDNQLNYLALAKSDKLASDISYQQYNAKVAAINRENNEIESQNSAAQAERTAKCQCCHGTGLTEVKGMYMGEKTYSVTPVNGTGISHDETRSSYGQSTYVKCSCCRK</sequence>
<proteinExistence type="predicted"/>
<feature type="chain" id="PRO_5046869625" description="MORN repeat protein" evidence="3">
    <location>
        <begin position="19"/>
        <end position="534"/>
    </location>
</feature>
<evidence type="ECO:0000313" key="5">
    <source>
        <dbReference type="Proteomes" id="UP001589576"/>
    </source>
</evidence>
<dbReference type="EMBL" id="JBHMFB010000016">
    <property type="protein sequence ID" value="MFB9089186.1"/>
    <property type="molecule type" value="Genomic_DNA"/>
</dbReference>
<dbReference type="Gene3D" id="2.20.110.10">
    <property type="entry name" value="Histone H3 K4-specific methyltransferase SET7/9 N-terminal domain"/>
    <property type="match status" value="1"/>
</dbReference>
<name>A0ABV5GEY0_9FLAO</name>
<dbReference type="InterPro" id="IPR003409">
    <property type="entry name" value="MORN"/>
</dbReference>
<evidence type="ECO:0008006" key="6">
    <source>
        <dbReference type="Google" id="ProtNLM"/>
    </source>
</evidence>
<dbReference type="Proteomes" id="UP001589576">
    <property type="component" value="Unassembled WGS sequence"/>
</dbReference>
<dbReference type="PANTHER" id="PTHR23084">
    <property type="entry name" value="PHOSPHATIDYLINOSITOL-4-PHOSPHATE 5-KINASE RELATED"/>
    <property type="match status" value="1"/>
</dbReference>
<evidence type="ECO:0000256" key="3">
    <source>
        <dbReference type="SAM" id="SignalP"/>
    </source>
</evidence>
<accession>A0ABV5GEY0</accession>
<keyword evidence="5" id="KW-1185">Reference proteome</keyword>
<protein>
    <recommendedName>
        <fullName evidence="6">MORN repeat protein</fullName>
    </recommendedName>
</protein>
<dbReference type="RefSeq" id="WP_290286150.1">
    <property type="nucleotide sequence ID" value="NZ_JAUFQN010000019.1"/>
</dbReference>
<evidence type="ECO:0000256" key="2">
    <source>
        <dbReference type="SAM" id="Coils"/>
    </source>
</evidence>
<keyword evidence="3" id="KW-0732">Signal</keyword>
<dbReference type="SMART" id="SM00698">
    <property type="entry name" value="MORN"/>
    <property type="match status" value="2"/>
</dbReference>
<evidence type="ECO:0000313" key="4">
    <source>
        <dbReference type="EMBL" id="MFB9089186.1"/>
    </source>
</evidence>
<comment type="caution">
    <text evidence="4">The sequence shown here is derived from an EMBL/GenBank/DDBJ whole genome shotgun (WGS) entry which is preliminary data.</text>
</comment>
<reference evidence="4 5" key="1">
    <citation type="submission" date="2024-09" db="EMBL/GenBank/DDBJ databases">
        <authorList>
            <person name="Sun Q."/>
            <person name="Mori K."/>
        </authorList>
    </citation>
    <scope>NUCLEOTIDE SEQUENCE [LARGE SCALE GENOMIC DNA]</scope>
    <source>
        <strain evidence="4 5">CECT 8460</strain>
    </source>
</reference>
<gene>
    <name evidence="4" type="ORF">ACFFUU_06215</name>
</gene>
<organism evidence="4 5">
    <name type="scientific">Flavobacterium paronense</name>
    <dbReference type="NCBI Taxonomy" id="1392775"/>
    <lineage>
        <taxon>Bacteria</taxon>
        <taxon>Pseudomonadati</taxon>
        <taxon>Bacteroidota</taxon>
        <taxon>Flavobacteriia</taxon>
        <taxon>Flavobacteriales</taxon>
        <taxon>Flavobacteriaceae</taxon>
        <taxon>Flavobacterium</taxon>
    </lineage>
</organism>
<evidence type="ECO:0000256" key="1">
    <source>
        <dbReference type="ARBA" id="ARBA00022737"/>
    </source>
</evidence>
<feature type="coiled-coil region" evidence="2">
    <location>
        <begin position="449"/>
        <end position="476"/>
    </location>
</feature>
<keyword evidence="1" id="KW-0677">Repeat</keyword>
<feature type="signal peptide" evidence="3">
    <location>
        <begin position="1"/>
        <end position="18"/>
    </location>
</feature>
<dbReference type="PANTHER" id="PTHR23084:SF263">
    <property type="entry name" value="MORN REPEAT-CONTAINING PROTEIN 1"/>
    <property type="match status" value="1"/>
</dbReference>
<dbReference type="SUPFAM" id="SSF82185">
    <property type="entry name" value="Histone H3 K4-specific methyltransferase SET7/9 N-terminal domain"/>
    <property type="match status" value="1"/>
</dbReference>
<dbReference type="Pfam" id="PF02493">
    <property type="entry name" value="MORN"/>
    <property type="match status" value="3"/>
</dbReference>
<keyword evidence="2" id="KW-0175">Coiled coil</keyword>